<dbReference type="InterPro" id="IPR012373">
    <property type="entry name" value="Ferrdict_sens_TM"/>
</dbReference>
<evidence type="ECO:0000259" key="3">
    <source>
        <dbReference type="Pfam" id="PF16344"/>
    </source>
</evidence>
<evidence type="ECO:0000256" key="1">
    <source>
        <dbReference type="SAM" id="Phobius"/>
    </source>
</evidence>
<reference evidence="4 5" key="1">
    <citation type="submission" date="2021-12" db="EMBL/GenBank/DDBJ databases">
        <title>Genome sequencing of bacteria with rrn-lacking chromosome and rrn-plasmid.</title>
        <authorList>
            <person name="Anda M."/>
            <person name="Iwasaki W."/>
        </authorList>
    </citation>
    <scope>NUCLEOTIDE SEQUENCE [LARGE SCALE GENOMIC DNA]</scope>
    <source>
        <strain evidence="4 5">DSM 100852</strain>
    </source>
</reference>
<dbReference type="RefSeq" id="WP_338393864.1">
    <property type="nucleotide sequence ID" value="NZ_AP025314.1"/>
</dbReference>
<evidence type="ECO:0008006" key="6">
    <source>
        <dbReference type="Google" id="ProtNLM"/>
    </source>
</evidence>
<protein>
    <recommendedName>
        <fullName evidence="6">FecR family protein</fullName>
    </recommendedName>
</protein>
<evidence type="ECO:0000259" key="2">
    <source>
        <dbReference type="Pfam" id="PF04773"/>
    </source>
</evidence>
<keyword evidence="1" id="KW-0812">Transmembrane</keyword>
<dbReference type="PANTHER" id="PTHR30273:SF2">
    <property type="entry name" value="PROTEIN FECR"/>
    <property type="match status" value="1"/>
</dbReference>
<keyword evidence="1" id="KW-0472">Membrane</keyword>
<keyword evidence="1" id="KW-1133">Transmembrane helix</keyword>
<evidence type="ECO:0000313" key="4">
    <source>
        <dbReference type="EMBL" id="BDD08618.1"/>
    </source>
</evidence>
<evidence type="ECO:0000313" key="5">
    <source>
        <dbReference type="Proteomes" id="UP001348817"/>
    </source>
</evidence>
<dbReference type="KEGG" id="fax:FUAX_10500"/>
<accession>A0AAU9CY97</accession>
<dbReference type="EMBL" id="AP025314">
    <property type="protein sequence ID" value="BDD08618.1"/>
    <property type="molecule type" value="Genomic_DNA"/>
</dbReference>
<dbReference type="GO" id="GO:0016989">
    <property type="term" value="F:sigma factor antagonist activity"/>
    <property type="evidence" value="ECO:0007669"/>
    <property type="project" value="TreeGrafter"/>
</dbReference>
<dbReference type="AlphaFoldDB" id="A0AAU9CY97"/>
<dbReference type="Gene3D" id="2.60.120.1440">
    <property type="match status" value="1"/>
</dbReference>
<dbReference type="Gene3D" id="3.55.50.30">
    <property type="match status" value="1"/>
</dbReference>
<organism evidence="4 5">
    <name type="scientific">Fulvitalea axinellae</name>
    <dbReference type="NCBI Taxonomy" id="1182444"/>
    <lineage>
        <taxon>Bacteria</taxon>
        <taxon>Pseudomonadati</taxon>
        <taxon>Bacteroidota</taxon>
        <taxon>Cytophagia</taxon>
        <taxon>Cytophagales</taxon>
        <taxon>Persicobacteraceae</taxon>
        <taxon>Fulvitalea</taxon>
    </lineage>
</organism>
<gene>
    <name evidence="4" type="ORF">FUAX_10500</name>
</gene>
<keyword evidence="5" id="KW-1185">Reference proteome</keyword>
<dbReference type="PIRSF" id="PIRSF018266">
    <property type="entry name" value="FecR"/>
    <property type="match status" value="1"/>
</dbReference>
<feature type="domain" description="FecR protein" evidence="2">
    <location>
        <begin position="135"/>
        <end position="219"/>
    </location>
</feature>
<proteinExistence type="predicted"/>
<feature type="domain" description="Protein FecR C-terminal" evidence="3">
    <location>
        <begin position="271"/>
        <end position="332"/>
    </location>
</feature>
<name>A0AAU9CY97_9BACT</name>
<sequence length="333" mass="37698">MGDPKEKEYSIEDMVLSEDFRRWILEGENNEWGNYAGADKDRQAKLDEASRLVRGLKFKEEEDTPVISAQTFVRVRRTVLAKAKRRRLYRRVASYAASMILVGSLTFWFSRQPLHIENVLPVAKTIQNYYMAERGTMNVVRLTDGSTVWINAESNLSFEMDSLGRRAVLSGEAFFSVLPDKDRPFKVICSGVETVVLGTEFNVNGRNGKVSVALFEGKVSVHRTEDKDEVTLFPGKKIVFSPVAHNYRVTGFDPDVEGGWRYGIIKCVSSPVRDIFERLSRIYNVEFVVAPGVDLDVAYSGSFSNLPLKTVLEGISYSANFEFEMDGDRVLIR</sequence>
<dbReference type="Pfam" id="PF16344">
    <property type="entry name" value="FecR_C"/>
    <property type="match status" value="1"/>
</dbReference>
<dbReference type="PANTHER" id="PTHR30273">
    <property type="entry name" value="PERIPLASMIC SIGNAL SENSOR AND SIGMA FACTOR ACTIVATOR FECR-RELATED"/>
    <property type="match status" value="1"/>
</dbReference>
<dbReference type="Proteomes" id="UP001348817">
    <property type="component" value="Chromosome"/>
</dbReference>
<dbReference type="Pfam" id="PF04773">
    <property type="entry name" value="FecR"/>
    <property type="match status" value="1"/>
</dbReference>
<feature type="transmembrane region" description="Helical" evidence="1">
    <location>
        <begin position="92"/>
        <end position="110"/>
    </location>
</feature>
<dbReference type="InterPro" id="IPR006860">
    <property type="entry name" value="FecR"/>
</dbReference>
<dbReference type="InterPro" id="IPR032508">
    <property type="entry name" value="FecR_C"/>
</dbReference>